<name>A0A2R5GJZ1_9STRA</name>
<dbReference type="Proteomes" id="UP000241890">
    <property type="component" value="Unassembled WGS sequence"/>
</dbReference>
<organism evidence="1 2">
    <name type="scientific">Hondaea fermentalgiana</name>
    <dbReference type="NCBI Taxonomy" id="2315210"/>
    <lineage>
        <taxon>Eukaryota</taxon>
        <taxon>Sar</taxon>
        <taxon>Stramenopiles</taxon>
        <taxon>Bigyra</taxon>
        <taxon>Labyrinthulomycetes</taxon>
        <taxon>Thraustochytrida</taxon>
        <taxon>Thraustochytriidae</taxon>
        <taxon>Hondaea</taxon>
    </lineage>
</organism>
<dbReference type="EMBL" id="BEYU01000080">
    <property type="protein sequence ID" value="GBG30639.1"/>
    <property type="molecule type" value="Genomic_DNA"/>
</dbReference>
<keyword evidence="2" id="KW-1185">Reference proteome</keyword>
<accession>A0A2R5GJZ1</accession>
<dbReference type="InParanoid" id="A0A2R5GJZ1"/>
<gene>
    <name evidence="1" type="ORF">FCC1311_068592</name>
</gene>
<dbReference type="AlphaFoldDB" id="A0A2R5GJZ1"/>
<sequence>MGYWRNLKWQLAVLLGHEDLLKKKKLRAKRTRVALDDEERELEKGYSYTYVDRNVRRKLRLWLSRSEMDAIALLFDQVSQEYPGERLSRIEFLHMIMQSGGPREEPLSKNDVDDILRLFEHAKVVHRREYVVPGKQHPYIAERYKKRRWYRFKRAVLGNRYVQAMKTVPSDLVEDPEEQKARAREKDSIDLHELLLTFSFWKRIYVAGEVLDGMDDVSFFFFLFEAGARLRLTEAEFAMAMRVVLEAVYISDYEDPVGVPVDCDPDEYERQKKKEEVIADLEELDRNFLKDFAAIEADRKKRNLVERYLDVIYDDVDKAEMGTIDAEDLQEWLDENHEAGEEFVDQETGAPALEKALQAVRIKEGEPIDREHFYAFLENSHILTHELHGQLEIKLFEQSRLIAHELFDMKTIPYLRIEAFRQFLRESPDKRLAAMVVRVSRAVRKEYQSISPRAREALVKVLRYQSSKPKFDPIEDEAEALKQRKRLQSPALTALRKEYADRSPLERLRLEPLSRKIETEVASAYSAVSTIQSEFNSVVSSTSSVNR</sequence>
<proteinExistence type="predicted"/>
<protein>
    <submittedName>
        <fullName evidence="1">Uncharacterized protein</fullName>
    </submittedName>
</protein>
<evidence type="ECO:0000313" key="1">
    <source>
        <dbReference type="EMBL" id="GBG30639.1"/>
    </source>
</evidence>
<comment type="caution">
    <text evidence="1">The sequence shown here is derived from an EMBL/GenBank/DDBJ whole genome shotgun (WGS) entry which is preliminary data.</text>
</comment>
<reference evidence="1 2" key="1">
    <citation type="submission" date="2017-12" db="EMBL/GenBank/DDBJ databases">
        <title>Sequencing, de novo assembly and annotation of complete genome of a new Thraustochytrid species, strain FCC1311.</title>
        <authorList>
            <person name="Sedici K."/>
            <person name="Godart F."/>
            <person name="Aiese Cigliano R."/>
            <person name="Sanseverino W."/>
            <person name="Barakat M."/>
            <person name="Ortet P."/>
            <person name="Marechal E."/>
            <person name="Cagnac O."/>
            <person name="Amato A."/>
        </authorList>
    </citation>
    <scope>NUCLEOTIDE SEQUENCE [LARGE SCALE GENOMIC DNA]</scope>
</reference>
<evidence type="ECO:0000313" key="2">
    <source>
        <dbReference type="Proteomes" id="UP000241890"/>
    </source>
</evidence>